<feature type="chain" id="PRO_5040138091" evidence="3">
    <location>
        <begin position="22"/>
        <end position="319"/>
    </location>
</feature>
<feature type="signal peptide" evidence="3">
    <location>
        <begin position="1"/>
        <end position="21"/>
    </location>
</feature>
<feature type="region of interest" description="Disordered" evidence="1">
    <location>
        <begin position="152"/>
        <end position="172"/>
    </location>
</feature>
<sequence length="319" mass="35120">MMLKRSLILVLVLNCATEGLSHQDSYLREAKKTCARTSGASLSCLKYELLLFFHRILTTKQRNTQVDSLKLVSLPRRLQSDENFSLFASTPPAERRDEGGTTTSSEWGKLVGFLDREASQFVATHGLQIPLPNWAANLPLLFFKVYQSPAHPSPRSGSDPDSGAEDPDRRGSTTGSYKKFYLLFPLIAVFKFLIIKLLLIPILIGVFAIKKMLVAAAMALPTLLQLFRCPRNPLVPGAPGAGGLPPLPAGNLVGLLPAAYQGYTATASAVAEPLVTDYSHYGYPARLHPPPHALYAHPHPHPHHAQWENLKNYKSHELD</sequence>
<keyword evidence="3" id="KW-0732">Signal</keyword>
<organism evidence="4 5">
    <name type="scientific">Bemisia tabaci</name>
    <name type="common">Sweetpotato whitefly</name>
    <name type="synonym">Aleurodes tabaci</name>
    <dbReference type="NCBI Taxonomy" id="7038"/>
    <lineage>
        <taxon>Eukaryota</taxon>
        <taxon>Metazoa</taxon>
        <taxon>Ecdysozoa</taxon>
        <taxon>Arthropoda</taxon>
        <taxon>Hexapoda</taxon>
        <taxon>Insecta</taxon>
        <taxon>Pterygota</taxon>
        <taxon>Neoptera</taxon>
        <taxon>Paraneoptera</taxon>
        <taxon>Hemiptera</taxon>
        <taxon>Sternorrhyncha</taxon>
        <taxon>Aleyrodoidea</taxon>
        <taxon>Aleyrodidae</taxon>
        <taxon>Aleyrodinae</taxon>
        <taxon>Bemisia</taxon>
    </lineage>
</organism>
<dbReference type="Pfam" id="PF07898">
    <property type="entry name" value="DUF1676"/>
    <property type="match status" value="1"/>
</dbReference>
<accession>A0A9P0ANE0</accession>
<keyword evidence="2" id="KW-0812">Transmembrane</keyword>
<evidence type="ECO:0000256" key="3">
    <source>
        <dbReference type="SAM" id="SignalP"/>
    </source>
</evidence>
<reference evidence="4" key="1">
    <citation type="submission" date="2021-12" db="EMBL/GenBank/DDBJ databases">
        <authorList>
            <person name="King R."/>
        </authorList>
    </citation>
    <scope>NUCLEOTIDE SEQUENCE</scope>
</reference>
<keyword evidence="5" id="KW-1185">Reference proteome</keyword>
<evidence type="ECO:0000256" key="2">
    <source>
        <dbReference type="SAM" id="Phobius"/>
    </source>
</evidence>
<dbReference type="AlphaFoldDB" id="A0A9P0ANE0"/>
<gene>
    <name evidence="4" type="ORF">BEMITA_LOCUS12776</name>
</gene>
<dbReference type="KEGG" id="btab:109032537"/>
<dbReference type="PANTHER" id="PTHR21879:SF26">
    <property type="entry name" value="OSIRIS 1"/>
    <property type="match status" value="1"/>
</dbReference>
<keyword evidence="2" id="KW-0472">Membrane</keyword>
<feature type="transmembrane region" description="Helical" evidence="2">
    <location>
        <begin position="180"/>
        <end position="209"/>
    </location>
</feature>
<protein>
    <submittedName>
        <fullName evidence="4">Uncharacterized protein</fullName>
    </submittedName>
</protein>
<dbReference type="GO" id="GO:0016020">
    <property type="term" value="C:membrane"/>
    <property type="evidence" value="ECO:0007669"/>
    <property type="project" value="TreeGrafter"/>
</dbReference>
<dbReference type="Proteomes" id="UP001152759">
    <property type="component" value="Chromosome 8"/>
</dbReference>
<name>A0A9P0ANE0_BEMTA</name>
<keyword evidence="2" id="KW-1133">Transmembrane helix</keyword>
<dbReference type="PANTHER" id="PTHR21879">
    <property type="entry name" value="FI03362P-RELATED-RELATED"/>
    <property type="match status" value="1"/>
</dbReference>
<evidence type="ECO:0000256" key="1">
    <source>
        <dbReference type="SAM" id="MobiDB-lite"/>
    </source>
</evidence>
<proteinExistence type="predicted"/>
<dbReference type="InterPro" id="IPR012464">
    <property type="entry name" value="DUF1676"/>
</dbReference>
<evidence type="ECO:0000313" key="5">
    <source>
        <dbReference type="Proteomes" id="UP001152759"/>
    </source>
</evidence>
<evidence type="ECO:0000313" key="4">
    <source>
        <dbReference type="EMBL" id="CAH0394483.1"/>
    </source>
</evidence>
<dbReference type="EMBL" id="OU963869">
    <property type="protein sequence ID" value="CAH0394483.1"/>
    <property type="molecule type" value="Genomic_DNA"/>
</dbReference>